<reference evidence="3 4" key="1">
    <citation type="submission" date="2024-01" db="EMBL/GenBank/DDBJ databases">
        <title>Genome assemblies of Stephania.</title>
        <authorList>
            <person name="Yang L."/>
        </authorList>
    </citation>
    <scope>NUCLEOTIDE SEQUENCE [LARGE SCALE GENOMIC DNA]</scope>
    <source>
        <strain evidence="3">YNDBR</strain>
        <tissue evidence="3">Leaf</tissue>
    </source>
</reference>
<proteinExistence type="predicted"/>
<dbReference type="Proteomes" id="UP001420932">
    <property type="component" value="Unassembled WGS sequence"/>
</dbReference>
<comment type="caution">
    <text evidence="3">The sequence shown here is derived from an EMBL/GenBank/DDBJ whole genome shotgun (WGS) entry which is preliminary data.</text>
</comment>
<evidence type="ECO:0000256" key="2">
    <source>
        <dbReference type="SAM" id="SignalP"/>
    </source>
</evidence>
<keyword evidence="2" id="KW-0732">Signal</keyword>
<feature type="signal peptide" evidence="2">
    <location>
        <begin position="1"/>
        <end position="22"/>
    </location>
</feature>
<evidence type="ECO:0000256" key="1">
    <source>
        <dbReference type="SAM" id="MobiDB-lite"/>
    </source>
</evidence>
<dbReference type="InterPro" id="IPR049306">
    <property type="entry name" value="GLV1-2"/>
</dbReference>
<keyword evidence="4" id="KW-1185">Reference proteome</keyword>
<dbReference type="PANTHER" id="PTHR33743:SF19">
    <property type="entry name" value="PROTEIN GOLVEN 6"/>
    <property type="match status" value="1"/>
</dbReference>
<dbReference type="Pfam" id="PF21529">
    <property type="entry name" value="GLV1-2"/>
    <property type="match status" value="1"/>
</dbReference>
<sequence>MTTKSALLISITFMALLIEGHGIRVERGIVSSLHDRKDQTEKNGEHMVEANKEKREKLSAESSSISNHGEEVADHYPDILDIAGMDYSSAKRKPPIHN</sequence>
<organism evidence="3 4">
    <name type="scientific">Stephania yunnanensis</name>
    <dbReference type="NCBI Taxonomy" id="152371"/>
    <lineage>
        <taxon>Eukaryota</taxon>
        <taxon>Viridiplantae</taxon>
        <taxon>Streptophyta</taxon>
        <taxon>Embryophyta</taxon>
        <taxon>Tracheophyta</taxon>
        <taxon>Spermatophyta</taxon>
        <taxon>Magnoliopsida</taxon>
        <taxon>Ranunculales</taxon>
        <taxon>Menispermaceae</taxon>
        <taxon>Menispermoideae</taxon>
        <taxon>Cissampelideae</taxon>
        <taxon>Stephania</taxon>
    </lineage>
</organism>
<dbReference type="AlphaFoldDB" id="A0AAP0ESD2"/>
<feature type="chain" id="PRO_5042901890" evidence="2">
    <location>
        <begin position="23"/>
        <end position="98"/>
    </location>
</feature>
<evidence type="ECO:0000313" key="3">
    <source>
        <dbReference type="EMBL" id="KAK9098471.1"/>
    </source>
</evidence>
<dbReference type="PANTHER" id="PTHR33743">
    <property type="entry name" value="PROTEIN GOLVEN 6-RELATED"/>
    <property type="match status" value="1"/>
</dbReference>
<feature type="region of interest" description="Disordered" evidence="1">
    <location>
        <begin position="34"/>
        <end position="71"/>
    </location>
</feature>
<name>A0AAP0ESD2_9MAGN</name>
<protein>
    <submittedName>
        <fullName evidence="3">Uncharacterized protein</fullName>
    </submittedName>
</protein>
<gene>
    <name evidence="3" type="ORF">Syun_025516</name>
</gene>
<accession>A0AAP0ESD2</accession>
<evidence type="ECO:0000313" key="4">
    <source>
        <dbReference type="Proteomes" id="UP001420932"/>
    </source>
</evidence>
<dbReference type="EMBL" id="JBBNAF010000011">
    <property type="protein sequence ID" value="KAK9098471.1"/>
    <property type="molecule type" value="Genomic_DNA"/>
</dbReference>
<feature type="compositionally biased region" description="Basic and acidic residues" evidence="1">
    <location>
        <begin position="34"/>
        <end position="59"/>
    </location>
</feature>